<feature type="region of interest" description="Disordered" evidence="1">
    <location>
        <begin position="1"/>
        <end position="103"/>
    </location>
</feature>
<reference evidence="2 3" key="1">
    <citation type="submission" date="2021-02" db="EMBL/GenBank/DDBJ databases">
        <title>Porcisia hertigi Genome sequencing and assembly.</title>
        <authorList>
            <person name="Almutairi H."/>
            <person name="Gatherer D."/>
        </authorList>
    </citation>
    <scope>NUCLEOTIDE SEQUENCE [LARGE SCALE GENOMIC DNA]</scope>
    <source>
        <strain evidence="2 3">C119</strain>
    </source>
</reference>
<comment type="caution">
    <text evidence="2">The sequence shown here is derived from an EMBL/GenBank/DDBJ whole genome shotgun (WGS) entry which is preliminary data.</text>
</comment>
<protein>
    <submittedName>
        <fullName evidence="2">Uncharacterized protein</fullName>
    </submittedName>
</protein>
<dbReference type="OrthoDB" id="267411at2759"/>
<feature type="compositionally biased region" description="Basic residues" evidence="1">
    <location>
        <begin position="848"/>
        <end position="857"/>
    </location>
</feature>
<feature type="compositionally biased region" description="Polar residues" evidence="1">
    <location>
        <begin position="38"/>
        <end position="63"/>
    </location>
</feature>
<feature type="region of interest" description="Disordered" evidence="1">
    <location>
        <begin position="1662"/>
        <end position="1681"/>
    </location>
</feature>
<keyword evidence="3" id="KW-1185">Reference proteome</keyword>
<feature type="region of interest" description="Disordered" evidence="1">
    <location>
        <begin position="821"/>
        <end position="880"/>
    </location>
</feature>
<feature type="compositionally biased region" description="Basic and acidic residues" evidence="1">
    <location>
        <begin position="441"/>
        <end position="451"/>
    </location>
</feature>
<feature type="compositionally biased region" description="Low complexity" evidence="1">
    <location>
        <begin position="1503"/>
        <end position="1516"/>
    </location>
</feature>
<feature type="compositionally biased region" description="Low complexity" evidence="1">
    <location>
        <begin position="477"/>
        <end position="487"/>
    </location>
</feature>
<feature type="region of interest" description="Disordered" evidence="1">
    <location>
        <begin position="367"/>
        <end position="392"/>
    </location>
</feature>
<dbReference type="EMBL" id="JAFJZO010000009">
    <property type="protein sequence ID" value="KAG5510545.1"/>
    <property type="molecule type" value="Genomic_DNA"/>
</dbReference>
<accession>A0A836LJ82</accession>
<feature type="compositionally biased region" description="Polar residues" evidence="1">
    <location>
        <begin position="975"/>
        <end position="993"/>
    </location>
</feature>
<feature type="region of interest" description="Disordered" evidence="1">
    <location>
        <begin position="432"/>
        <end position="487"/>
    </location>
</feature>
<feature type="compositionally biased region" description="Polar residues" evidence="1">
    <location>
        <begin position="1435"/>
        <end position="1462"/>
    </location>
</feature>
<feature type="compositionally biased region" description="Polar residues" evidence="1">
    <location>
        <begin position="83"/>
        <end position="103"/>
    </location>
</feature>
<name>A0A836LJ82_9TRYP</name>
<feature type="region of interest" description="Disordered" evidence="1">
    <location>
        <begin position="1428"/>
        <end position="1467"/>
    </location>
</feature>
<dbReference type="KEGG" id="phet:94292867"/>
<feature type="compositionally biased region" description="Gly residues" evidence="1">
    <location>
        <begin position="139"/>
        <end position="151"/>
    </location>
</feature>
<evidence type="ECO:0000256" key="1">
    <source>
        <dbReference type="SAM" id="MobiDB-lite"/>
    </source>
</evidence>
<feature type="region of interest" description="Disordered" evidence="1">
    <location>
        <begin position="316"/>
        <end position="345"/>
    </location>
</feature>
<feature type="compositionally biased region" description="Polar residues" evidence="1">
    <location>
        <begin position="1666"/>
        <end position="1678"/>
    </location>
</feature>
<feature type="compositionally biased region" description="Low complexity" evidence="1">
    <location>
        <begin position="1003"/>
        <end position="1013"/>
    </location>
</feature>
<feature type="compositionally biased region" description="Gly residues" evidence="1">
    <location>
        <begin position="329"/>
        <end position="344"/>
    </location>
</feature>
<dbReference type="GeneID" id="94292867"/>
<feature type="compositionally biased region" description="Polar residues" evidence="1">
    <location>
        <begin position="718"/>
        <end position="733"/>
    </location>
</feature>
<sequence>MATDVKESHTHHSAGSDLNMANSSSGVAPQRGMRRPVSSYSMVSDHLNTSGSGLGQGHQQTVSPAGGTAAAESRRGLAARGQPGSTSGTVIQAHASTGSARRQLSGATAVACSTANGSSTTRKSSTNYTGALAAPAAAAGGGSAPSGGRNGGPQPPQQQASTTGAATCVGIAPNVLMHLLRGALCGSTTINMVNCTFLVFPLFIGTAAANTVTEYDGTAGHSGGSFAALDRQRPPPQRSGAALLVVAMREPDTDGGAITNFTQCFVNILCREEHRCQYVSAELERMEVLTNHWEVGGAAALVNAAAATAGKRYPCREGNAHQQQQQQATGGGDSESSRAGGGDGSPAPFSCDYDYLFTPSQPAVRNRHANAADNGNPTLANRDDHSPASGAATNLCYGYRQHQPHTSGEGSPLTTAQGSTVTHFLEWIDQDGNAQCDDDDSGSRDDSREAVHSLSQAAALTSGKNMEDSSGPRGGQSPSTAAPAPLMTSASSSSLYQLLAVHVRLAYEVLRVAQCIDVWNRTMRSGCRDSYGTGGGGTEGCLRAGRTSCLASRARGATGALREPRRCLSIAAAYSQQEQQRLAFISAGTALDSLPEALLINHLLLLPMSHLTSTEQQEGEPRLSSAYSRIHPCSVLTVEVDQFTEKLQRRYLDVMGRRYAKLIPLSTVYALLQTLPSPRRAGSFYRSLELTLLEAVQRRHARSAAVATAATNTTSIPNVTNMSDLGATTSETQADVCGSRETMDEDANVIHTSATGTATAHAATTVAGLDLLAMEIIDFLCINGAISVASEMYVCFTHGEVTPAACLEAAAARRRRHRLKAERRRREAEMAASVAAVRGGDHNDAGKREKRCHHRRCADREVQVDTDSGNKSEAALHAPPMLYNTPPTAMGEAASASQSWMSSQTTTIEPTPTGAADAAPLKATPGVFTNSLDAILDMTTVPSALVLHMLECVVDTQQHHSPTTMMDGTAHQGGETATSSTTGLPKTPSTGNMATVGAMLDHTPPSSSTDTSTAGNPASRLASRIKEHDTSLHQKQRGNPLPSTGVARTTATDTLSTIITLTPPRQGSTTHGGSSWLTKETVVDGVVGAKTPQSASALAAPAPLSVYCAWGSACPLCELLAAHPQCWTTRNHRLYTLGYDTIHANRSRHRGSVTAIQLAFPSLDECVYKCARHARHLRDNSDFTALLQNGYTGSDGGPLRSLRPWFMRPDMFITPVTAAYGVSPYEVFERMSNHCNRPSGDSEHIQHLPHIHPSCSPTVGGSCATAASPLAVNNTSTLIEPERCDPLLISRAQAHPQETAMGTTSTAAAVSNAKEQGNTLLQCADIPAAAAEYLRRSSVAIQERLDYARRLRQVLEQYEHVWEQHSTVTAGKTPFTLTATPAAINDATMTIQSTRSTAMVVAQPVSSSTMHATPGNTVEGVTFSSYSGNAGGGSRTSPAPLSASVPTRVTQLKSNTNPSPRSQRYGRRQLPLHVASSPFSNRALLFDNTTPPTDDSALNAPTSQLQQQESQRQNNSTHIDPCVQSIIDTPLAGVTGLLGTENSLPVEVLLQYVLHHLVALTWGKRGIEVDTLVHLLERSLRRLPPLLANLPYIMQLRSAGYTSDSAAAAAAAAATAASNALSNTAGGEGTAAVSSVFTTLNTRLAASSVALSVPMIDAALRESPDHTSSSGTETSPHSGASHAAITFPVTEAEVQLLQAYELLDRLSLMKLLSTYATWPVRTVPTRLLLHTVVNEFSDILYVGNSAAGRFEAQPTP</sequence>
<evidence type="ECO:0000313" key="2">
    <source>
        <dbReference type="EMBL" id="KAG5510545.1"/>
    </source>
</evidence>
<feature type="region of interest" description="Disordered" evidence="1">
    <location>
        <begin position="718"/>
        <end position="740"/>
    </location>
</feature>
<feature type="compositionally biased region" description="Basic and acidic residues" evidence="1">
    <location>
        <begin position="1"/>
        <end position="10"/>
    </location>
</feature>
<proteinExistence type="predicted"/>
<evidence type="ECO:0000313" key="3">
    <source>
        <dbReference type="Proteomes" id="UP000674318"/>
    </source>
</evidence>
<feature type="region of interest" description="Disordered" evidence="1">
    <location>
        <begin position="961"/>
        <end position="1047"/>
    </location>
</feature>
<feature type="region of interest" description="Disordered" evidence="1">
    <location>
        <begin position="1483"/>
        <end position="1517"/>
    </location>
</feature>
<gene>
    <name evidence="2" type="ORF">JKF63_06842</name>
</gene>
<feature type="region of interest" description="Disordered" evidence="1">
    <location>
        <begin position="136"/>
        <end position="164"/>
    </location>
</feature>
<dbReference type="RefSeq" id="XP_067759149.1">
    <property type="nucleotide sequence ID" value="XM_067902790.1"/>
</dbReference>
<feature type="compositionally biased region" description="Polar residues" evidence="1">
    <location>
        <begin position="453"/>
        <end position="464"/>
    </location>
</feature>
<organism evidence="2 3">
    <name type="scientific">Porcisia hertigi</name>
    <dbReference type="NCBI Taxonomy" id="2761500"/>
    <lineage>
        <taxon>Eukaryota</taxon>
        <taxon>Discoba</taxon>
        <taxon>Euglenozoa</taxon>
        <taxon>Kinetoplastea</taxon>
        <taxon>Metakinetoplastina</taxon>
        <taxon>Trypanosomatida</taxon>
        <taxon>Trypanosomatidae</taxon>
        <taxon>Leishmaniinae</taxon>
        <taxon>Porcisia</taxon>
    </lineage>
</organism>
<dbReference type="Proteomes" id="UP000674318">
    <property type="component" value="Unassembled WGS sequence"/>
</dbReference>